<evidence type="ECO:0000313" key="1">
    <source>
        <dbReference type="EMBL" id="KAF9508150.1"/>
    </source>
</evidence>
<protein>
    <submittedName>
        <fullName evidence="1">Uncharacterized protein</fullName>
    </submittedName>
</protein>
<organism evidence="1 2">
    <name type="scientific">Hydnum rufescens UP504</name>
    <dbReference type="NCBI Taxonomy" id="1448309"/>
    <lineage>
        <taxon>Eukaryota</taxon>
        <taxon>Fungi</taxon>
        <taxon>Dikarya</taxon>
        <taxon>Basidiomycota</taxon>
        <taxon>Agaricomycotina</taxon>
        <taxon>Agaricomycetes</taxon>
        <taxon>Cantharellales</taxon>
        <taxon>Hydnaceae</taxon>
        <taxon>Hydnum</taxon>
    </lineage>
</organism>
<dbReference type="AlphaFoldDB" id="A0A9P6DS12"/>
<evidence type="ECO:0000313" key="2">
    <source>
        <dbReference type="Proteomes" id="UP000886523"/>
    </source>
</evidence>
<dbReference type="EMBL" id="MU129064">
    <property type="protein sequence ID" value="KAF9508150.1"/>
    <property type="molecule type" value="Genomic_DNA"/>
</dbReference>
<proteinExistence type="predicted"/>
<reference evidence="1" key="1">
    <citation type="journal article" date="2020" name="Nat. Commun.">
        <title>Large-scale genome sequencing of mycorrhizal fungi provides insights into the early evolution of symbiotic traits.</title>
        <authorList>
            <person name="Miyauchi S."/>
            <person name="Kiss E."/>
            <person name="Kuo A."/>
            <person name="Drula E."/>
            <person name="Kohler A."/>
            <person name="Sanchez-Garcia M."/>
            <person name="Morin E."/>
            <person name="Andreopoulos B."/>
            <person name="Barry K.W."/>
            <person name="Bonito G."/>
            <person name="Buee M."/>
            <person name="Carver A."/>
            <person name="Chen C."/>
            <person name="Cichocki N."/>
            <person name="Clum A."/>
            <person name="Culley D."/>
            <person name="Crous P.W."/>
            <person name="Fauchery L."/>
            <person name="Girlanda M."/>
            <person name="Hayes R.D."/>
            <person name="Keri Z."/>
            <person name="LaButti K."/>
            <person name="Lipzen A."/>
            <person name="Lombard V."/>
            <person name="Magnuson J."/>
            <person name="Maillard F."/>
            <person name="Murat C."/>
            <person name="Nolan M."/>
            <person name="Ohm R.A."/>
            <person name="Pangilinan J."/>
            <person name="Pereira M.F."/>
            <person name="Perotto S."/>
            <person name="Peter M."/>
            <person name="Pfister S."/>
            <person name="Riley R."/>
            <person name="Sitrit Y."/>
            <person name="Stielow J.B."/>
            <person name="Szollosi G."/>
            <person name="Zifcakova L."/>
            <person name="Stursova M."/>
            <person name="Spatafora J.W."/>
            <person name="Tedersoo L."/>
            <person name="Vaario L.M."/>
            <person name="Yamada A."/>
            <person name="Yan M."/>
            <person name="Wang P."/>
            <person name="Xu J."/>
            <person name="Bruns T."/>
            <person name="Baldrian P."/>
            <person name="Vilgalys R."/>
            <person name="Dunand C."/>
            <person name="Henrissat B."/>
            <person name="Grigoriev I.V."/>
            <person name="Hibbett D."/>
            <person name="Nagy L.G."/>
            <person name="Martin F.M."/>
        </authorList>
    </citation>
    <scope>NUCLEOTIDE SEQUENCE</scope>
    <source>
        <strain evidence="1">UP504</strain>
    </source>
</reference>
<sequence>MKQMQSPHQQLICLPLELAHHRTTIPSSQSYEARKLEFKTWTGEWLDLWGVVLELRRVSGIQVVGFSSAGWHLGKSQPSCGTPRVVLPCQILILTPP</sequence>
<comment type="caution">
    <text evidence="1">The sequence shown here is derived from an EMBL/GenBank/DDBJ whole genome shotgun (WGS) entry which is preliminary data.</text>
</comment>
<accession>A0A9P6DS12</accession>
<keyword evidence="2" id="KW-1185">Reference proteome</keyword>
<name>A0A9P6DS12_9AGAM</name>
<dbReference type="Proteomes" id="UP000886523">
    <property type="component" value="Unassembled WGS sequence"/>
</dbReference>
<gene>
    <name evidence="1" type="ORF">BS47DRAFT_248465</name>
</gene>